<sequence>MLYAIDFFPIPLDDGSSFALPYSCYEYIKMAESDGTLIDVIQVRQPFGCNGFIRGKFDTRYLSMGITYEVAFVIMLPEAVCAGPIPPAACGMAFVRPSLCGGPPQRHEHLLDDKPKDEWIRLLAGRLKMARNNGMLEISLGGIQPGAIIKGVIIEPVF</sequence>
<reference evidence="1" key="1">
    <citation type="journal article" date="2013" name="J. Plant Res.">
        <title>Effect of fungi and light on seed germination of three Opuntia species from semiarid lands of central Mexico.</title>
        <authorList>
            <person name="Delgado-Sanchez P."/>
            <person name="Jimenez-Bremont J.F."/>
            <person name="Guerrero-Gonzalez Mde L."/>
            <person name="Flores J."/>
        </authorList>
    </citation>
    <scope>NUCLEOTIDE SEQUENCE</scope>
    <source>
        <tissue evidence="1">Cladode</tissue>
    </source>
</reference>
<protein>
    <submittedName>
        <fullName evidence="1">Uncharacterized protein</fullName>
    </submittedName>
</protein>
<accession>A0A7C9DDU5</accession>
<name>A0A7C9DDU5_OPUST</name>
<dbReference type="InterPro" id="IPR025886">
    <property type="entry name" value="PP2-like"/>
</dbReference>
<reference evidence="1" key="2">
    <citation type="submission" date="2020-07" db="EMBL/GenBank/DDBJ databases">
        <authorList>
            <person name="Vera ALvarez R."/>
            <person name="Arias-Moreno D.M."/>
            <person name="Jimenez-Jacinto V."/>
            <person name="Jimenez-Bremont J.F."/>
            <person name="Swaminathan K."/>
            <person name="Moose S.P."/>
            <person name="Guerrero-Gonzalez M.L."/>
            <person name="Marino-Ramirez L."/>
            <person name="Landsman D."/>
            <person name="Rodriguez-Kessler M."/>
            <person name="Delgado-Sanchez P."/>
        </authorList>
    </citation>
    <scope>NUCLEOTIDE SEQUENCE</scope>
    <source>
        <tissue evidence="1">Cladode</tissue>
    </source>
</reference>
<evidence type="ECO:0000313" key="1">
    <source>
        <dbReference type="EMBL" id="MBA4637045.1"/>
    </source>
</evidence>
<dbReference type="Pfam" id="PF14299">
    <property type="entry name" value="PP2"/>
    <property type="match status" value="1"/>
</dbReference>
<proteinExistence type="predicted"/>
<dbReference type="AlphaFoldDB" id="A0A7C9DDU5"/>
<organism evidence="1">
    <name type="scientific">Opuntia streptacantha</name>
    <name type="common">Prickly pear cactus</name>
    <name type="synonym">Opuntia cardona</name>
    <dbReference type="NCBI Taxonomy" id="393608"/>
    <lineage>
        <taxon>Eukaryota</taxon>
        <taxon>Viridiplantae</taxon>
        <taxon>Streptophyta</taxon>
        <taxon>Embryophyta</taxon>
        <taxon>Tracheophyta</taxon>
        <taxon>Spermatophyta</taxon>
        <taxon>Magnoliopsida</taxon>
        <taxon>eudicotyledons</taxon>
        <taxon>Gunneridae</taxon>
        <taxon>Pentapetalae</taxon>
        <taxon>Caryophyllales</taxon>
        <taxon>Cactineae</taxon>
        <taxon>Cactaceae</taxon>
        <taxon>Opuntioideae</taxon>
        <taxon>Opuntia</taxon>
    </lineage>
</organism>
<dbReference type="EMBL" id="GISG01102730">
    <property type="protein sequence ID" value="MBA4637045.1"/>
    <property type="molecule type" value="Transcribed_RNA"/>
</dbReference>